<keyword evidence="4" id="KW-1185">Reference proteome</keyword>
<gene>
    <name evidence="3" type="ORF">SAMN05421647_102105</name>
</gene>
<name>A0A1N6PXU7_9GAMM</name>
<keyword evidence="1" id="KW-0732">Signal</keyword>
<dbReference type="GO" id="GO:0016787">
    <property type="term" value="F:hydrolase activity"/>
    <property type="evidence" value="ECO:0007669"/>
    <property type="project" value="UniProtKB-KW"/>
</dbReference>
<reference evidence="3 4" key="1">
    <citation type="submission" date="2017-01" db="EMBL/GenBank/DDBJ databases">
        <authorList>
            <person name="Mah S.A."/>
            <person name="Swanson W.J."/>
            <person name="Moy G.W."/>
            <person name="Vacquier V.D."/>
        </authorList>
    </citation>
    <scope>NUCLEOTIDE SEQUENCE [LARGE SCALE GENOMIC DNA]</scope>
    <source>
        <strain evidence="3 4">DSM 7027</strain>
    </source>
</reference>
<dbReference type="InterPro" id="IPR029058">
    <property type="entry name" value="AB_hydrolase_fold"/>
</dbReference>
<dbReference type="InterPro" id="IPR022742">
    <property type="entry name" value="Hydrolase_4"/>
</dbReference>
<dbReference type="Gene3D" id="3.40.50.1820">
    <property type="entry name" value="alpha/beta hydrolase"/>
    <property type="match status" value="1"/>
</dbReference>
<feature type="signal peptide" evidence="1">
    <location>
        <begin position="1"/>
        <end position="19"/>
    </location>
</feature>
<dbReference type="EMBL" id="FTMN01000002">
    <property type="protein sequence ID" value="SIQ09106.1"/>
    <property type="molecule type" value="Genomic_DNA"/>
</dbReference>
<dbReference type="Proteomes" id="UP000186895">
    <property type="component" value="Unassembled WGS sequence"/>
</dbReference>
<evidence type="ECO:0000256" key="1">
    <source>
        <dbReference type="SAM" id="SignalP"/>
    </source>
</evidence>
<feature type="domain" description="Serine aminopeptidase S33" evidence="2">
    <location>
        <begin position="99"/>
        <end position="271"/>
    </location>
</feature>
<accession>A0A1N6PXU7</accession>
<dbReference type="RefSeq" id="WP_076461447.1">
    <property type="nucleotide sequence ID" value="NZ_FTMN01000002.1"/>
</dbReference>
<dbReference type="STRING" id="49186.SAMN05421647_102105"/>
<proteinExistence type="predicted"/>
<evidence type="ECO:0000313" key="4">
    <source>
        <dbReference type="Proteomes" id="UP000186895"/>
    </source>
</evidence>
<evidence type="ECO:0000313" key="3">
    <source>
        <dbReference type="EMBL" id="SIQ09106.1"/>
    </source>
</evidence>
<sequence length="293" mass="31673">MRLVTTLAAALLCATAAQAENIQLTHQDLVLNANLESAGEDDLTGRSLVLISHGTLAHGRMELVSALQNTLAEYDIASLAPTLSLGISDRQGMYDCSTPHTHHHEDAVAELALWLEWLEAQGAERILLLGHSRGGNQAALLSQETDSTALMGQVLLAPMTWNAEAEAKSYAQRYGQPLAPLLQQAKNQATGPLPDPVDFLYCEDAKVNADTFVSYYSDQPSHHTPSLLQNTQLPTLVIAGTADQVVPDLSKAMETVTNPTVETASIDGASHFFRDLYTYDVVDLVEAFMEAHP</sequence>
<evidence type="ECO:0000259" key="2">
    <source>
        <dbReference type="Pfam" id="PF12146"/>
    </source>
</evidence>
<dbReference type="AlphaFoldDB" id="A0A1N6PXU7"/>
<dbReference type="Pfam" id="PF12146">
    <property type="entry name" value="Hydrolase_4"/>
    <property type="match status" value="1"/>
</dbReference>
<protein>
    <submittedName>
        <fullName evidence="3">Lysophospholipase, alpha-beta hydrolase superfamily</fullName>
    </submittedName>
</protein>
<dbReference type="SUPFAM" id="SSF53474">
    <property type="entry name" value="alpha/beta-Hydrolases"/>
    <property type="match status" value="1"/>
</dbReference>
<dbReference type="eggNOG" id="COG1073">
    <property type="taxonomic scope" value="Bacteria"/>
</dbReference>
<keyword evidence="3" id="KW-0378">Hydrolase</keyword>
<feature type="chain" id="PRO_5013201485" evidence="1">
    <location>
        <begin position="20"/>
        <end position="293"/>
    </location>
</feature>
<organism evidence="3 4">
    <name type="scientific">Marinobacterium stanieri</name>
    <dbReference type="NCBI Taxonomy" id="49186"/>
    <lineage>
        <taxon>Bacteria</taxon>
        <taxon>Pseudomonadati</taxon>
        <taxon>Pseudomonadota</taxon>
        <taxon>Gammaproteobacteria</taxon>
        <taxon>Oceanospirillales</taxon>
        <taxon>Oceanospirillaceae</taxon>
        <taxon>Marinobacterium</taxon>
    </lineage>
</organism>